<dbReference type="InterPro" id="IPR000980">
    <property type="entry name" value="SH2"/>
</dbReference>
<sequence>MLNAAVGMDRQGSYASGGNGFGMMPAKQEDPVFYSVEVIREYVVTKYEAAGLTRPLTEMDIRILELQAGFPDSHEARRLGMQISYEQWKTFQEWYGEIIDLLMKIRTTWNQSDPTAVAGLEVGRTTACRALQRQTPGTFMIRLSLSQPGSVVLSIKSPELEESDGAGVVHALLQKDDLHGRRICTWIRDFPYAKMLLDIYTGNVVSKKDVCMPDYVRLASVDANCDRTRFGILDNQ</sequence>
<organism evidence="3">
    <name type="scientific">Tetraselmis chuii</name>
    <dbReference type="NCBI Taxonomy" id="63592"/>
    <lineage>
        <taxon>Eukaryota</taxon>
        <taxon>Viridiplantae</taxon>
        <taxon>Chlorophyta</taxon>
        <taxon>core chlorophytes</taxon>
        <taxon>Chlorodendrophyceae</taxon>
        <taxon>Chlorodendrales</taxon>
        <taxon>Chlorodendraceae</taxon>
        <taxon>Tetraselmis</taxon>
    </lineage>
</organism>
<name>A0A7S1X9F6_9CHLO</name>
<dbReference type="PROSITE" id="PS50001">
    <property type="entry name" value="SH2"/>
    <property type="match status" value="1"/>
</dbReference>
<protein>
    <recommendedName>
        <fullName evidence="2">SH2 domain-containing protein</fullName>
    </recommendedName>
</protein>
<evidence type="ECO:0000313" key="3">
    <source>
        <dbReference type="EMBL" id="CAD9216486.1"/>
    </source>
</evidence>
<dbReference type="Gene3D" id="3.30.505.10">
    <property type="entry name" value="SH2 domain"/>
    <property type="match status" value="1"/>
</dbReference>
<reference evidence="3" key="1">
    <citation type="submission" date="2021-01" db="EMBL/GenBank/DDBJ databases">
        <authorList>
            <person name="Corre E."/>
            <person name="Pelletier E."/>
            <person name="Niang G."/>
            <person name="Scheremetjew M."/>
            <person name="Finn R."/>
            <person name="Kale V."/>
            <person name="Holt S."/>
            <person name="Cochrane G."/>
            <person name="Meng A."/>
            <person name="Brown T."/>
            <person name="Cohen L."/>
        </authorList>
    </citation>
    <scope>NUCLEOTIDE SEQUENCE</scope>
    <source>
        <strain evidence="3">PLY429</strain>
    </source>
</reference>
<dbReference type="SUPFAM" id="SSF55550">
    <property type="entry name" value="SH2 domain"/>
    <property type="match status" value="1"/>
</dbReference>
<dbReference type="Pfam" id="PF00017">
    <property type="entry name" value="SH2"/>
    <property type="match status" value="1"/>
</dbReference>
<dbReference type="AlphaFoldDB" id="A0A7S1X9F6"/>
<feature type="domain" description="SH2" evidence="2">
    <location>
        <begin position="94"/>
        <end position="201"/>
    </location>
</feature>
<dbReference type="InterPro" id="IPR036860">
    <property type="entry name" value="SH2_dom_sf"/>
</dbReference>
<proteinExistence type="predicted"/>
<keyword evidence="1" id="KW-0727">SH2 domain</keyword>
<accession>A0A7S1X9F6</accession>
<dbReference type="CDD" id="cd00173">
    <property type="entry name" value="SH2"/>
    <property type="match status" value="1"/>
</dbReference>
<evidence type="ECO:0000259" key="2">
    <source>
        <dbReference type="PROSITE" id="PS50001"/>
    </source>
</evidence>
<evidence type="ECO:0000256" key="1">
    <source>
        <dbReference type="PROSITE-ProRule" id="PRU00191"/>
    </source>
</evidence>
<dbReference type="EMBL" id="HBGG01035870">
    <property type="protein sequence ID" value="CAD9216486.1"/>
    <property type="molecule type" value="Transcribed_RNA"/>
</dbReference>
<gene>
    <name evidence="3" type="ORF">TCHU04912_LOCUS18730</name>
</gene>